<dbReference type="GO" id="GO:0016874">
    <property type="term" value="F:ligase activity"/>
    <property type="evidence" value="ECO:0007669"/>
    <property type="project" value="UniProtKB-KW"/>
</dbReference>
<protein>
    <submittedName>
        <fullName evidence="3">Long-chain acyl-CoA synthetase (AMP-forming)</fullName>
    </submittedName>
</protein>
<sequence length="494" mass="52882">MWPAAKPLFEHLAALGNASALREGSRSLSYAQLLAEVDVRSQHLQQLGARRIALALDNGIDWVLWDLATLHAGLVCVPVPGFFSTNQQVHVLDSASIDCLIGPENTLYSALGFSASATASAAGVLQRPRALVSELPVGTCKVTYTSGTTGQPKGVCLDVATQLAVAHSLVRASASCQVERHLCVLPLATLLENIAGIYAPLLAGAQIELMPMAQVGLLGASQFDLPRFLTALGQAQPNSLILLPQLLLALVSAAERGLPLPDSLHFIAVGGGRVSSQLLQRADALGLPIFEGYGLSECASVVCLNTPEQRRIGTVGQPLPHLQVRLGADQEVQIKGPRLLGYLGEPVTDEEWLGTGDLGHFEGPFLVLHGRKKHQFITAFGRNVNPEWVEAELVQQLPIAQAWLHGEALPGNVAVLVPRFETTSDSQLAEAVAAANQSLPDYARVHHWLRAEHPFSSSNELATSNGRLRRNALFAHYQNAIEQLMADQTCYGDA</sequence>
<dbReference type="InterPro" id="IPR042099">
    <property type="entry name" value="ANL_N_sf"/>
</dbReference>
<dbReference type="Pfam" id="PF23562">
    <property type="entry name" value="AMP-binding_C_3"/>
    <property type="match status" value="1"/>
</dbReference>
<evidence type="ECO:0000256" key="1">
    <source>
        <dbReference type="ARBA" id="ARBA00022598"/>
    </source>
</evidence>
<dbReference type="STRING" id="425504.SAMN05216206_3187"/>
<reference evidence="4" key="1">
    <citation type="submission" date="2016-10" db="EMBL/GenBank/DDBJ databases">
        <authorList>
            <person name="Varghese N."/>
            <person name="Submissions S."/>
        </authorList>
    </citation>
    <scope>NUCLEOTIDE SEQUENCE [LARGE SCALE GENOMIC DNA]</scope>
    <source>
        <strain evidence="4">LMG 24016</strain>
    </source>
</reference>
<dbReference type="InterPro" id="IPR000873">
    <property type="entry name" value="AMP-dep_synth/lig_dom"/>
</dbReference>
<dbReference type="AlphaFoldDB" id="A0A1I3M6V6"/>
<evidence type="ECO:0000259" key="2">
    <source>
        <dbReference type="Pfam" id="PF00501"/>
    </source>
</evidence>
<dbReference type="InterPro" id="IPR050237">
    <property type="entry name" value="ATP-dep_AMP-bd_enzyme"/>
</dbReference>
<evidence type="ECO:0000313" key="4">
    <source>
        <dbReference type="Proteomes" id="UP000243606"/>
    </source>
</evidence>
<keyword evidence="4" id="KW-1185">Reference proteome</keyword>
<proteinExistence type="predicted"/>
<dbReference type="SUPFAM" id="SSF56801">
    <property type="entry name" value="Acetyl-CoA synthetase-like"/>
    <property type="match status" value="1"/>
</dbReference>
<dbReference type="InterPro" id="IPR020845">
    <property type="entry name" value="AMP-binding_CS"/>
</dbReference>
<dbReference type="Proteomes" id="UP000243606">
    <property type="component" value="Unassembled WGS sequence"/>
</dbReference>
<name>A0A1I3M6V6_9PSED</name>
<feature type="domain" description="AMP-dependent synthetase/ligase" evidence="2">
    <location>
        <begin position="11"/>
        <end position="330"/>
    </location>
</feature>
<dbReference type="OrthoDB" id="9803968at2"/>
<dbReference type="RefSeq" id="WP_090243637.1">
    <property type="nucleotide sequence ID" value="NZ_FOQL01000004.1"/>
</dbReference>
<accession>A0A1I3M6V6</accession>
<dbReference type="PANTHER" id="PTHR43767">
    <property type="entry name" value="LONG-CHAIN-FATTY-ACID--COA LIGASE"/>
    <property type="match status" value="1"/>
</dbReference>
<dbReference type="Gene3D" id="3.40.50.12780">
    <property type="entry name" value="N-terminal domain of ligase-like"/>
    <property type="match status" value="1"/>
</dbReference>
<dbReference type="EMBL" id="FOQL01000004">
    <property type="protein sequence ID" value="SFI92703.1"/>
    <property type="molecule type" value="Genomic_DNA"/>
</dbReference>
<organism evidence="3 4">
    <name type="scientific">Pseudomonas guineae</name>
    <dbReference type="NCBI Taxonomy" id="425504"/>
    <lineage>
        <taxon>Bacteria</taxon>
        <taxon>Pseudomonadati</taxon>
        <taxon>Pseudomonadota</taxon>
        <taxon>Gammaproteobacteria</taxon>
        <taxon>Pseudomonadales</taxon>
        <taxon>Pseudomonadaceae</taxon>
        <taxon>Pseudomonas</taxon>
    </lineage>
</organism>
<dbReference type="Pfam" id="PF00501">
    <property type="entry name" value="AMP-binding"/>
    <property type="match status" value="1"/>
</dbReference>
<dbReference type="PROSITE" id="PS00455">
    <property type="entry name" value="AMP_BINDING"/>
    <property type="match status" value="1"/>
</dbReference>
<keyword evidence="1" id="KW-0436">Ligase</keyword>
<gene>
    <name evidence="3" type="ORF">SAMN05216206_3187</name>
</gene>
<evidence type="ECO:0000313" key="3">
    <source>
        <dbReference type="EMBL" id="SFI92703.1"/>
    </source>
</evidence>
<dbReference type="PANTHER" id="PTHR43767:SF8">
    <property type="entry name" value="LONG-CHAIN-FATTY-ACID--COA LIGASE"/>
    <property type="match status" value="1"/>
</dbReference>